<organism evidence="7 8">
    <name type="scientific">Stylosanthes scabra</name>
    <dbReference type="NCBI Taxonomy" id="79078"/>
    <lineage>
        <taxon>Eukaryota</taxon>
        <taxon>Viridiplantae</taxon>
        <taxon>Streptophyta</taxon>
        <taxon>Embryophyta</taxon>
        <taxon>Tracheophyta</taxon>
        <taxon>Spermatophyta</taxon>
        <taxon>Magnoliopsida</taxon>
        <taxon>eudicotyledons</taxon>
        <taxon>Gunneridae</taxon>
        <taxon>Pentapetalae</taxon>
        <taxon>rosids</taxon>
        <taxon>fabids</taxon>
        <taxon>Fabales</taxon>
        <taxon>Fabaceae</taxon>
        <taxon>Papilionoideae</taxon>
        <taxon>50 kb inversion clade</taxon>
        <taxon>dalbergioids sensu lato</taxon>
        <taxon>Dalbergieae</taxon>
        <taxon>Pterocarpus clade</taxon>
        <taxon>Stylosanthes</taxon>
    </lineage>
</organism>
<feature type="non-terminal residue" evidence="7">
    <location>
        <position position="73"/>
    </location>
</feature>
<dbReference type="InterPro" id="IPR020810">
    <property type="entry name" value="Enolase_C"/>
</dbReference>
<feature type="domain" description="Enolase C-terminal TIM barrel" evidence="6">
    <location>
        <begin position="5"/>
        <end position="72"/>
    </location>
</feature>
<evidence type="ECO:0000259" key="6">
    <source>
        <dbReference type="Pfam" id="PF00113"/>
    </source>
</evidence>
<accession>A0ABU6X2B9</accession>
<keyword evidence="4" id="KW-0324">Glycolysis</keyword>
<evidence type="ECO:0000256" key="1">
    <source>
        <dbReference type="ARBA" id="ARBA00005031"/>
    </source>
</evidence>
<proteinExistence type="inferred from homology"/>
<dbReference type="InterPro" id="IPR000941">
    <property type="entry name" value="Enolase"/>
</dbReference>
<evidence type="ECO:0000313" key="8">
    <source>
        <dbReference type="Proteomes" id="UP001341840"/>
    </source>
</evidence>
<dbReference type="Gene3D" id="3.20.20.120">
    <property type="entry name" value="Enolase-like C-terminal domain"/>
    <property type="match status" value="1"/>
</dbReference>
<evidence type="ECO:0000256" key="2">
    <source>
        <dbReference type="ARBA" id="ARBA00009604"/>
    </source>
</evidence>
<dbReference type="EMBL" id="JASCZI010187030">
    <property type="protein sequence ID" value="MED6190820.1"/>
    <property type="molecule type" value="Genomic_DNA"/>
</dbReference>
<sequence>DLSIISFREALYLVKEAVRRAGYTDKIKIAFDVAATNFCIGTRYDLDFKSLQKSGQNFLSAENMVELYRELCN</sequence>
<dbReference type="SUPFAM" id="SSF51604">
    <property type="entry name" value="Enolase C-terminal domain-like"/>
    <property type="match status" value="1"/>
</dbReference>
<keyword evidence="8" id="KW-1185">Reference proteome</keyword>
<evidence type="ECO:0000256" key="4">
    <source>
        <dbReference type="ARBA" id="ARBA00023152"/>
    </source>
</evidence>
<dbReference type="PANTHER" id="PTHR11902:SF56">
    <property type="entry name" value="CYTOSOLIC ENOLASE 3"/>
    <property type="match status" value="1"/>
</dbReference>
<dbReference type="PANTHER" id="PTHR11902">
    <property type="entry name" value="ENOLASE"/>
    <property type="match status" value="1"/>
</dbReference>
<comment type="pathway">
    <text evidence="1">Carbohydrate degradation; glycolysis; pyruvate from D-glyceraldehyde 3-phosphate: step 4/5.</text>
</comment>
<evidence type="ECO:0000256" key="3">
    <source>
        <dbReference type="ARBA" id="ARBA00012058"/>
    </source>
</evidence>
<dbReference type="EC" id="4.2.1.11" evidence="3"/>
<feature type="non-terminal residue" evidence="7">
    <location>
        <position position="1"/>
    </location>
</feature>
<comment type="similarity">
    <text evidence="2">Belongs to the enolase family.</text>
</comment>
<dbReference type="InterPro" id="IPR036849">
    <property type="entry name" value="Enolase-like_C_sf"/>
</dbReference>
<dbReference type="GO" id="GO:0004634">
    <property type="term" value="F:phosphopyruvate hydratase activity"/>
    <property type="evidence" value="ECO:0007669"/>
    <property type="project" value="UniProtKB-EC"/>
</dbReference>
<comment type="caution">
    <text evidence="7">The sequence shown here is derived from an EMBL/GenBank/DDBJ whole genome shotgun (WGS) entry which is preliminary data.</text>
</comment>
<evidence type="ECO:0000313" key="7">
    <source>
        <dbReference type="EMBL" id="MED6190820.1"/>
    </source>
</evidence>
<dbReference type="Pfam" id="PF00113">
    <property type="entry name" value="Enolase_C"/>
    <property type="match status" value="1"/>
</dbReference>
<keyword evidence="5 7" id="KW-0456">Lyase</keyword>
<name>A0ABU6X2B9_9FABA</name>
<protein>
    <recommendedName>
        <fullName evidence="3">phosphopyruvate hydratase</fullName>
        <ecNumber evidence="3">4.2.1.11</ecNumber>
    </recommendedName>
</protein>
<reference evidence="7 8" key="1">
    <citation type="journal article" date="2023" name="Plants (Basel)">
        <title>Bridging the Gap: Combining Genomics and Transcriptomics Approaches to Understand Stylosanthes scabra, an Orphan Legume from the Brazilian Caatinga.</title>
        <authorList>
            <person name="Ferreira-Neto J.R.C."/>
            <person name="da Silva M.D."/>
            <person name="Binneck E."/>
            <person name="de Melo N.F."/>
            <person name="da Silva R.H."/>
            <person name="de Melo A.L.T.M."/>
            <person name="Pandolfi V."/>
            <person name="Bustamante F.O."/>
            <person name="Brasileiro-Vidal A.C."/>
            <person name="Benko-Iseppon A.M."/>
        </authorList>
    </citation>
    <scope>NUCLEOTIDE SEQUENCE [LARGE SCALE GENOMIC DNA]</scope>
    <source>
        <tissue evidence="7">Leaves</tissue>
    </source>
</reference>
<gene>
    <name evidence="7" type="primary">ENO3_6</name>
    <name evidence="7" type="ORF">PIB30_109741</name>
</gene>
<evidence type="ECO:0000256" key="5">
    <source>
        <dbReference type="ARBA" id="ARBA00023239"/>
    </source>
</evidence>
<dbReference type="Proteomes" id="UP001341840">
    <property type="component" value="Unassembled WGS sequence"/>
</dbReference>